<organism evidence="7 8">
    <name type="scientific">Haloquadratum walsbyi J07HQW1</name>
    <dbReference type="NCBI Taxonomy" id="1238424"/>
    <lineage>
        <taxon>Archaea</taxon>
        <taxon>Methanobacteriati</taxon>
        <taxon>Methanobacteriota</taxon>
        <taxon>Stenosarchaea group</taxon>
        <taxon>Halobacteria</taxon>
        <taxon>Halobacteriales</taxon>
        <taxon>Haloferacaceae</taxon>
        <taxon>Haloquadratum</taxon>
    </lineage>
</organism>
<name>U1PC25_9EURY</name>
<evidence type="ECO:0000256" key="3">
    <source>
        <dbReference type="ARBA" id="ARBA00022989"/>
    </source>
</evidence>
<evidence type="ECO:0000256" key="4">
    <source>
        <dbReference type="ARBA" id="ARBA00023136"/>
    </source>
</evidence>
<evidence type="ECO:0000259" key="6">
    <source>
        <dbReference type="Pfam" id="PF04893"/>
    </source>
</evidence>
<gene>
    <name evidence="7" type="ORF">J07HQW1_01159</name>
</gene>
<feature type="transmembrane region" description="Helical" evidence="5">
    <location>
        <begin position="123"/>
        <end position="156"/>
    </location>
</feature>
<evidence type="ECO:0000313" key="8">
    <source>
        <dbReference type="Proteomes" id="UP000030649"/>
    </source>
</evidence>
<keyword evidence="3 5" id="KW-1133">Transmembrane helix</keyword>
<feature type="transmembrane region" description="Helical" evidence="5">
    <location>
        <begin position="44"/>
        <end position="63"/>
    </location>
</feature>
<dbReference type="EMBL" id="KE356560">
    <property type="protein sequence ID" value="ERG91127.1"/>
    <property type="molecule type" value="Genomic_DNA"/>
</dbReference>
<feature type="transmembrane region" description="Helical" evidence="5">
    <location>
        <begin position="168"/>
        <end position="191"/>
    </location>
</feature>
<feature type="transmembrane region" description="Helical" evidence="5">
    <location>
        <begin position="84"/>
        <end position="111"/>
    </location>
</feature>
<dbReference type="AlphaFoldDB" id="U1PC25"/>
<comment type="subcellular location">
    <subcellularLocation>
        <location evidence="1">Membrane</location>
        <topology evidence="1">Multi-pass membrane protein</topology>
    </subcellularLocation>
</comment>
<feature type="domain" description="Yip1" evidence="6">
    <location>
        <begin position="25"/>
        <end position="181"/>
    </location>
</feature>
<proteinExistence type="predicted"/>
<dbReference type="Pfam" id="PF04893">
    <property type="entry name" value="Yip1"/>
    <property type="match status" value="1"/>
</dbReference>
<sequence length="206" mass="21208">MTTWVDTPAGGRERGPRGVMRAWISVIIAPRQFFANAVAPGDQAPGLVFGITIATAYVAGLFAGNPSHIPQLSNDPVTSAAITVIVVMLLIAPAILHLTAALQTILLILIVPDRAGVSETVQIIAYAAAPCIIAGVPIAALRVICTAYAATLLIIGIREVHATSTLRATLAAGIPASLLFGSALGGISAGVELFQSLEILQLCEII</sequence>
<keyword evidence="2 5" id="KW-0812">Transmembrane</keyword>
<accession>U1PC25</accession>
<dbReference type="STRING" id="1238424.J07HQW1_01159"/>
<dbReference type="Proteomes" id="UP000030649">
    <property type="component" value="Unassembled WGS sequence"/>
</dbReference>
<protein>
    <submittedName>
        <fullName evidence="7">Uncharacterized protein conserved in archaea</fullName>
    </submittedName>
</protein>
<evidence type="ECO:0000313" key="7">
    <source>
        <dbReference type="EMBL" id="ERG91127.1"/>
    </source>
</evidence>
<keyword evidence="4 5" id="KW-0472">Membrane</keyword>
<dbReference type="GO" id="GO:0016020">
    <property type="term" value="C:membrane"/>
    <property type="evidence" value="ECO:0007669"/>
    <property type="project" value="UniProtKB-SubCell"/>
</dbReference>
<dbReference type="HOGENOM" id="CLU_1335027_0_0_2"/>
<evidence type="ECO:0000256" key="5">
    <source>
        <dbReference type="SAM" id="Phobius"/>
    </source>
</evidence>
<evidence type="ECO:0000256" key="2">
    <source>
        <dbReference type="ARBA" id="ARBA00022692"/>
    </source>
</evidence>
<reference evidence="7 8" key="1">
    <citation type="journal article" date="2013" name="PLoS ONE">
        <title>Assembly-driven community genomics of a hypersaline microbial ecosystem.</title>
        <authorList>
            <person name="Podell S."/>
            <person name="Ugalde J.A."/>
            <person name="Narasingarao P."/>
            <person name="Banfield J.F."/>
            <person name="Heidelberg K.B."/>
            <person name="Allen E.E."/>
        </authorList>
    </citation>
    <scope>NUCLEOTIDE SEQUENCE [LARGE SCALE GENOMIC DNA]</scope>
    <source>
        <strain evidence="8">J07HQW1</strain>
    </source>
</reference>
<dbReference type="InterPro" id="IPR006977">
    <property type="entry name" value="Yip1_dom"/>
</dbReference>
<evidence type="ECO:0000256" key="1">
    <source>
        <dbReference type="ARBA" id="ARBA00004141"/>
    </source>
</evidence>